<dbReference type="EMBL" id="JAACJP010000035">
    <property type="protein sequence ID" value="KAF5374665.1"/>
    <property type="molecule type" value="Genomic_DNA"/>
</dbReference>
<evidence type="ECO:0000256" key="1">
    <source>
        <dbReference type="ARBA" id="ARBA00022737"/>
    </source>
</evidence>
<dbReference type="GO" id="GO:0005634">
    <property type="term" value="C:nucleus"/>
    <property type="evidence" value="ECO:0007669"/>
    <property type="project" value="InterPro"/>
</dbReference>
<protein>
    <submittedName>
        <fullName evidence="4">Uncharacterized protein</fullName>
    </submittedName>
</protein>
<feature type="region of interest" description="Disordered" evidence="3">
    <location>
        <begin position="41"/>
        <end position="341"/>
    </location>
</feature>
<dbReference type="PRINTS" id="PR00930">
    <property type="entry name" value="HIGHMOBLTYIY"/>
</dbReference>
<gene>
    <name evidence="4" type="ORF">D9615_009014</name>
</gene>
<feature type="compositionally biased region" description="Basic residues" evidence="3">
    <location>
        <begin position="171"/>
        <end position="181"/>
    </location>
</feature>
<dbReference type="SMART" id="SM00384">
    <property type="entry name" value="AT_hook"/>
    <property type="match status" value="3"/>
</dbReference>
<organism evidence="4 5">
    <name type="scientific">Tricholomella constricta</name>
    <dbReference type="NCBI Taxonomy" id="117010"/>
    <lineage>
        <taxon>Eukaryota</taxon>
        <taxon>Fungi</taxon>
        <taxon>Dikarya</taxon>
        <taxon>Basidiomycota</taxon>
        <taxon>Agaricomycotina</taxon>
        <taxon>Agaricomycetes</taxon>
        <taxon>Agaricomycetidae</taxon>
        <taxon>Agaricales</taxon>
        <taxon>Tricholomatineae</taxon>
        <taxon>Lyophyllaceae</taxon>
        <taxon>Tricholomella</taxon>
    </lineage>
</organism>
<evidence type="ECO:0000313" key="5">
    <source>
        <dbReference type="Proteomes" id="UP000565441"/>
    </source>
</evidence>
<dbReference type="GO" id="GO:0000785">
    <property type="term" value="C:chromatin"/>
    <property type="evidence" value="ECO:0007669"/>
    <property type="project" value="InterPro"/>
</dbReference>
<dbReference type="OrthoDB" id="10664107at2759"/>
<accession>A0A8H5H131</accession>
<reference evidence="4 5" key="1">
    <citation type="journal article" date="2020" name="ISME J.">
        <title>Uncovering the hidden diversity of litter-decomposition mechanisms in mushroom-forming fungi.</title>
        <authorList>
            <person name="Floudas D."/>
            <person name="Bentzer J."/>
            <person name="Ahren D."/>
            <person name="Johansson T."/>
            <person name="Persson P."/>
            <person name="Tunlid A."/>
        </authorList>
    </citation>
    <scope>NUCLEOTIDE SEQUENCE [LARGE SCALE GENOMIC DNA]</scope>
    <source>
        <strain evidence="4 5">CBS 661.87</strain>
    </source>
</reference>
<comment type="caution">
    <text evidence="4">The sequence shown here is derived from an EMBL/GenBank/DDBJ whole genome shotgun (WGS) entry which is preliminary data.</text>
</comment>
<feature type="compositionally biased region" description="Acidic residues" evidence="3">
    <location>
        <begin position="323"/>
        <end position="341"/>
    </location>
</feature>
<proteinExistence type="predicted"/>
<evidence type="ECO:0000256" key="2">
    <source>
        <dbReference type="ARBA" id="ARBA00023125"/>
    </source>
</evidence>
<dbReference type="InterPro" id="IPR017956">
    <property type="entry name" value="AT_hook_DNA-bd_motif"/>
</dbReference>
<evidence type="ECO:0000256" key="3">
    <source>
        <dbReference type="SAM" id="MobiDB-lite"/>
    </source>
</evidence>
<dbReference type="Proteomes" id="UP000565441">
    <property type="component" value="Unassembled WGS sequence"/>
</dbReference>
<dbReference type="AlphaFoldDB" id="A0A8H5H131"/>
<feature type="compositionally biased region" description="Polar residues" evidence="3">
    <location>
        <begin position="239"/>
        <end position="282"/>
    </location>
</feature>
<dbReference type="GO" id="GO:0006355">
    <property type="term" value="P:regulation of DNA-templated transcription"/>
    <property type="evidence" value="ECO:0007669"/>
    <property type="project" value="InterPro"/>
</dbReference>
<feature type="compositionally biased region" description="Polar residues" evidence="3">
    <location>
        <begin position="187"/>
        <end position="196"/>
    </location>
</feature>
<feature type="compositionally biased region" description="Acidic residues" evidence="3">
    <location>
        <begin position="1"/>
        <end position="13"/>
    </location>
</feature>
<dbReference type="InterPro" id="IPR000116">
    <property type="entry name" value="HMGA"/>
</dbReference>
<feature type="compositionally biased region" description="Basic and acidic residues" evidence="3">
    <location>
        <begin position="312"/>
        <end position="322"/>
    </location>
</feature>
<dbReference type="PRINTS" id="PR00929">
    <property type="entry name" value="ATHOOK"/>
</dbReference>
<evidence type="ECO:0000313" key="4">
    <source>
        <dbReference type="EMBL" id="KAF5374665.1"/>
    </source>
</evidence>
<name>A0A8H5H131_9AGAR</name>
<keyword evidence="5" id="KW-1185">Reference proteome</keyword>
<feature type="compositionally biased region" description="Polar residues" evidence="3">
    <location>
        <begin position="210"/>
        <end position="220"/>
    </location>
</feature>
<feature type="compositionally biased region" description="Polar residues" evidence="3">
    <location>
        <begin position="130"/>
        <end position="142"/>
    </location>
</feature>
<keyword evidence="2" id="KW-0238">DNA-binding</keyword>
<sequence>MINEDLSDDEYTLDDNYASPYDTLTPAELEELDALERIAFSSSPPVVSGSRPSGHSETVSATTEPSSPSSAHIVGPQPLDESVKTAAAESDDTASLGPLSMTSVDNFIVEPSPTQAQTATKRGRGRPKGSRNQSKSLEQVQTVKRPVGRPRGSGPIQMAAKMSSSVELREKRRVGRPKKKSVFGPSKSCTESTNSLRVLGLPPTGPSHRVCNSNNSTHTSPEPPMLVSVGDDTPLESMLASTPQSPLQCTTSSEPISATVGSNAATSMTESEVSTPSVTPLASSPRHAVIPEALLSSHDSPSRLIDDDDDGDAHGEDGHADEPLLEEGIGEDDGDDDEPDM</sequence>
<dbReference type="GO" id="GO:0003677">
    <property type="term" value="F:DNA binding"/>
    <property type="evidence" value="ECO:0007669"/>
    <property type="project" value="UniProtKB-KW"/>
</dbReference>
<keyword evidence="1" id="KW-0677">Repeat</keyword>
<feature type="region of interest" description="Disordered" evidence="3">
    <location>
        <begin position="1"/>
        <end position="22"/>
    </location>
</feature>
<feature type="compositionally biased region" description="Low complexity" evidence="3">
    <location>
        <begin position="41"/>
        <end position="71"/>
    </location>
</feature>